<feature type="compositionally biased region" description="Polar residues" evidence="3">
    <location>
        <begin position="1"/>
        <end position="10"/>
    </location>
</feature>
<accession>A0A976FMY2</accession>
<dbReference type="Pfam" id="PF24842">
    <property type="entry name" value="UFD1_N2"/>
    <property type="match status" value="1"/>
</dbReference>
<name>A0A976FMY2_BRELC</name>
<dbReference type="Gene3D" id="3.10.330.10">
    <property type="match status" value="1"/>
</dbReference>
<proteinExistence type="inferred from homology"/>
<organism evidence="5 6">
    <name type="scientific">Bremia lactucae</name>
    <name type="common">Lettuce downy mildew</name>
    <dbReference type="NCBI Taxonomy" id="4779"/>
    <lineage>
        <taxon>Eukaryota</taxon>
        <taxon>Sar</taxon>
        <taxon>Stramenopiles</taxon>
        <taxon>Oomycota</taxon>
        <taxon>Peronosporomycetes</taxon>
        <taxon>Peronosporales</taxon>
        <taxon>Peronosporaceae</taxon>
        <taxon>Bremia</taxon>
    </lineage>
</organism>
<dbReference type="PROSITE" id="PS50030">
    <property type="entry name" value="UBA"/>
    <property type="match status" value="1"/>
</dbReference>
<dbReference type="GO" id="GO:0034098">
    <property type="term" value="C:VCP-NPL4-UFD1 AAA ATPase complex"/>
    <property type="evidence" value="ECO:0007669"/>
    <property type="project" value="TreeGrafter"/>
</dbReference>
<keyword evidence="2" id="KW-0833">Ubl conjugation pathway</keyword>
<dbReference type="Gene3D" id="3.10.20.90">
    <property type="entry name" value="Phosphatidylinositol 3-kinase Catalytic Subunit, Chain A, domain 1"/>
    <property type="match status" value="1"/>
</dbReference>
<sequence length="501" mass="57791">MELDLNSRNAKWNREQLKRRDQAKRKLATEQRKRLAATKAREALELLQKQKRIERIVELERQEQQELEAQRLTGGIQYLEQLEPFPTTTDGDKITLPVSALEMLNPQNAFELGVLTFELSLPKDDATGVETKSPQRFTHAGVLEFTAREGTVGLPPKVTASLFQSRPNLLHCLVQVRYVRLEKGKFARLQPQGEGFKDRQLDLKPLLEQSLQTHTTLTEGDVVFVRHGRETFNVIVTKLKPEKAVTILNTDLEVDLIPCEAVAALQEDEKRIEEEAARAVALVQEKEQWKAHKLANLAPEPLENKQLQVQMILKWPLGKAMRRYCHAARLEHVFEFAEALCGEQARDLQLVTTYPRRVFRVDSALKTLQELALIQRQEVLFIEKGRIEDTNGMDEHQENDEIVTWDQVEGEWKEAREVMEKMLDQRIDGRMEAGIHAMEPILPVVESANHEQKWEVQLKELDDMGFRNRVLNIQALERYQGRLLRVVNYLSEKGTPVETND</sequence>
<dbReference type="Gene3D" id="2.40.40.50">
    <property type="entry name" value="Ubiquitin fusion degradation protein UFD1, N-terminal domain"/>
    <property type="match status" value="1"/>
</dbReference>
<dbReference type="InterPro" id="IPR001012">
    <property type="entry name" value="UBX_dom"/>
</dbReference>
<evidence type="ECO:0000256" key="3">
    <source>
        <dbReference type="SAM" id="MobiDB-lite"/>
    </source>
</evidence>
<dbReference type="OrthoDB" id="422728at2759"/>
<gene>
    <name evidence="5" type="ORF">CCR75_003197</name>
</gene>
<evidence type="ECO:0000256" key="1">
    <source>
        <dbReference type="ARBA" id="ARBA00006043"/>
    </source>
</evidence>
<dbReference type="InterPro" id="IPR055418">
    <property type="entry name" value="UFD1_N2"/>
</dbReference>
<dbReference type="PANTHER" id="PTHR12555:SF13">
    <property type="entry name" value="UBIQUITIN RECOGNITION FACTOR IN ER-ASSOCIATED DEGRADATION PROTEIN 1"/>
    <property type="match status" value="1"/>
</dbReference>
<feature type="domain" description="UBA" evidence="4">
    <location>
        <begin position="449"/>
        <end position="493"/>
    </location>
</feature>
<dbReference type="SUPFAM" id="SSF46934">
    <property type="entry name" value="UBA-like"/>
    <property type="match status" value="1"/>
</dbReference>
<dbReference type="GeneID" id="94346965"/>
<comment type="caution">
    <text evidence="5">The sequence shown here is derived from an EMBL/GenBank/DDBJ whole genome shotgun (WGS) entry which is preliminary data.</text>
</comment>
<evidence type="ECO:0000313" key="5">
    <source>
        <dbReference type="EMBL" id="TDH69371.1"/>
    </source>
</evidence>
<dbReference type="PANTHER" id="PTHR12555">
    <property type="entry name" value="UBIQUITIN FUSION DEGRADATON PROTEIN 1"/>
    <property type="match status" value="1"/>
</dbReference>
<comment type="similarity">
    <text evidence="1">Belongs to the UFD1 family.</text>
</comment>
<dbReference type="InterPro" id="IPR004854">
    <property type="entry name" value="Ufd1-like"/>
</dbReference>
<dbReference type="GO" id="GO:0036503">
    <property type="term" value="P:ERAD pathway"/>
    <property type="evidence" value="ECO:0007669"/>
    <property type="project" value="TreeGrafter"/>
</dbReference>
<dbReference type="GO" id="GO:0006511">
    <property type="term" value="P:ubiquitin-dependent protein catabolic process"/>
    <property type="evidence" value="ECO:0007669"/>
    <property type="project" value="InterPro"/>
</dbReference>
<dbReference type="InterPro" id="IPR009060">
    <property type="entry name" value="UBA-like_sf"/>
</dbReference>
<dbReference type="EMBL" id="SHOA02000016">
    <property type="protein sequence ID" value="TDH69371.1"/>
    <property type="molecule type" value="Genomic_DNA"/>
</dbReference>
<evidence type="ECO:0000313" key="6">
    <source>
        <dbReference type="Proteomes" id="UP000294530"/>
    </source>
</evidence>
<dbReference type="InterPro" id="IPR042299">
    <property type="entry name" value="Ufd1-like_Nn"/>
</dbReference>
<dbReference type="Pfam" id="PF03152">
    <property type="entry name" value="UFD1_N1"/>
    <property type="match status" value="1"/>
</dbReference>
<dbReference type="CDD" id="cd01767">
    <property type="entry name" value="UBX"/>
    <property type="match status" value="1"/>
</dbReference>
<dbReference type="Proteomes" id="UP000294530">
    <property type="component" value="Unassembled WGS sequence"/>
</dbReference>
<feature type="region of interest" description="Disordered" evidence="3">
    <location>
        <begin position="1"/>
        <end position="31"/>
    </location>
</feature>
<dbReference type="Gene3D" id="1.10.8.10">
    <property type="entry name" value="DNA helicase RuvA subunit, C-terminal domain"/>
    <property type="match status" value="1"/>
</dbReference>
<dbReference type="InterPro" id="IPR015940">
    <property type="entry name" value="UBA"/>
</dbReference>
<evidence type="ECO:0000256" key="2">
    <source>
        <dbReference type="ARBA" id="ARBA00022786"/>
    </source>
</evidence>
<dbReference type="InterPro" id="IPR029071">
    <property type="entry name" value="Ubiquitin-like_domsf"/>
</dbReference>
<dbReference type="Pfam" id="PF00789">
    <property type="entry name" value="UBX"/>
    <property type="match status" value="1"/>
</dbReference>
<protein>
    <recommendedName>
        <fullName evidence="4">UBA domain-containing protein</fullName>
    </recommendedName>
</protein>
<dbReference type="KEGG" id="blac:94346965"/>
<keyword evidence="6" id="KW-1185">Reference proteome</keyword>
<dbReference type="GO" id="GO:0031593">
    <property type="term" value="F:polyubiquitin modification-dependent protein binding"/>
    <property type="evidence" value="ECO:0007669"/>
    <property type="project" value="TreeGrafter"/>
</dbReference>
<dbReference type="RefSeq" id="XP_067818870.1">
    <property type="nucleotide sequence ID" value="XM_067961294.1"/>
</dbReference>
<reference evidence="5 6" key="1">
    <citation type="journal article" date="2021" name="Genome Biol.">
        <title>AFLAP: assembly-free linkage analysis pipeline using k-mers from genome sequencing data.</title>
        <authorList>
            <person name="Fletcher K."/>
            <person name="Zhang L."/>
            <person name="Gil J."/>
            <person name="Han R."/>
            <person name="Cavanaugh K."/>
            <person name="Michelmore R."/>
        </authorList>
    </citation>
    <scope>NUCLEOTIDE SEQUENCE [LARGE SCALE GENOMIC DNA]</scope>
    <source>
        <strain evidence="5 6">SF5</strain>
    </source>
</reference>
<dbReference type="InterPro" id="IPR055417">
    <property type="entry name" value="UFD1_N1"/>
</dbReference>
<evidence type="ECO:0000259" key="4">
    <source>
        <dbReference type="PROSITE" id="PS50030"/>
    </source>
</evidence>
<dbReference type="AlphaFoldDB" id="A0A976FMY2"/>
<dbReference type="SUPFAM" id="SSF54236">
    <property type="entry name" value="Ubiquitin-like"/>
    <property type="match status" value="1"/>
</dbReference>